<feature type="domain" description="Helix-hairpin-helix DNA-binding motif class 1" evidence="2">
    <location>
        <begin position="203"/>
        <end position="222"/>
    </location>
</feature>
<accession>A0A938XYD1</accession>
<feature type="domain" description="Helix-hairpin-helix DNA-binding motif class 1" evidence="2">
    <location>
        <begin position="173"/>
        <end position="192"/>
    </location>
</feature>
<dbReference type="Proteomes" id="UP000717624">
    <property type="component" value="Unassembled WGS sequence"/>
</dbReference>
<evidence type="ECO:0000256" key="1">
    <source>
        <dbReference type="SAM" id="Phobius"/>
    </source>
</evidence>
<keyword evidence="1" id="KW-0812">Transmembrane</keyword>
<dbReference type="EMBL" id="JAFBEB010000004">
    <property type="protein sequence ID" value="MBM7589903.1"/>
    <property type="molecule type" value="Genomic_DNA"/>
</dbReference>
<comment type="caution">
    <text evidence="3">The sequence shown here is derived from an EMBL/GenBank/DDBJ whole genome shotgun (WGS) entry which is preliminary data.</text>
</comment>
<dbReference type="PANTHER" id="PTHR21180:SF32">
    <property type="entry name" value="ENDONUCLEASE_EXONUCLEASE_PHOSPHATASE FAMILY DOMAIN-CONTAINING PROTEIN 1"/>
    <property type="match status" value="1"/>
</dbReference>
<sequence>MLVELWERYQRWIIAGGIVLLCLLSLWLYSRDAKEGGLLPLHAHALTLAEQPAAKTGQPVGNGPADSEQSNRQAEQLIVVDVKGSVKQPGVYQLQEGQRISDAIARAGGALPTADLNRINLAQRLSDESIVRIPAKGEADAAACACETEPAVIIGTSSATDSGKVNINTANATELMNLPGIGETRAAAILAYREKHGPFQTPADLKKVTGIGEKTYDQLKNNITVK</sequence>
<dbReference type="InterPro" id="IPR004509">
    <property type="entry name" value="Competence_ComEA_HhH"/>
</dbReference>
<dbReference type="SUPFAM" id="SSF47781">
    <property type="entry name" value="RuvA domain 2-like"/>
    <property type="match status" value="1"/>
</dbReference>
<dbReference type="InterPro" id="IPR019554">
    <property type="entry name" value="Soluble_ligand-bd"/>
</dbReference>
<feature type="transmembrane region" description="Helical" evidence="1">
    <location>
        <begin position="12"/>
        <end position="29"/>
    </location>
</feature>
<dbReference type="Gene3D" id="3.10.560.10">
    <property type="entry name" value="Outer membrane lipoprotein wza domain like"/>
    <property type="match status" value="1"/>
</dbReference>
<dbReference type="GO" id="GO:0015628">
    <property type="term" value="P:protein secretion by the type II secretion system"/>
    <property type="evidence" value="ECO:0007669"/>
    <property type="project" value="TreeGrafter"/>
</dbReference>
<dbReference type="SMART" id="SM00278">
    <property type="entry name" value="HhH1"/>
    <property type="match status" value="2"/>
</dbReference>
<dbReference type="InterPro" id="IPR051675">
    <property type="entry name" value="Endo/Exo/Phosphatase_dom_1"/>
</dbReference>
<dbReference type="Gene3D" id="1.10.150.280">
    <property type="entry name" value="AF1531-like domain"/>
    <property type="match status" value="1"/>
</dbReference>
<dbReference type="GO" id="GO:0015627">
    <property type="term" value="C:type II protein secretion system complex"/>
    <property type="evidence" value="ECO:0007669"/>
    <property type="project" value="TreeGrafter"/>
</dbReference>
<dbReference type="InterPro" id="IPR003583">
    <property type="entry name" value="Hlx-hairpin-Hlx_DNA-bd_motif"/>
</dbReference>
<dbReference type="InterPro" id="IPR010994">
    <property type="entry name" value="RuvA_2-like"/>
</dbReference>
<proteinExistence type="predicted"/>
<dbReference type="GO" id="GO:0006281">
    <property type="term" value="P:DNA repair"/>
    <property type="evidence" value="ECO:0007669"/>
    <property type="project" value="InterPro"/>
</dbReference>
<keyword evidence="1" id="KW-1133">Transmembrane helix</keyword>
<evidence type="ECO:0000313" key="3">
    <source>
        <dbReference type="EMBL" id="MBM7589903.1"/>
    </source>
</evidence>
<organism evidence="3 4">
    <name type="scientific">Brevibacillus fulvus</name>
    <dbReference type="NCBI Taxonomy" id="1125967"/>
    <lineage>
        <taxon>Bacteria</taxon>
        <taxon>Bacillati</taxon>
        <taxon>Bacillota</taxon>
        <taxon>Bacilli</taxon>
        <taxon>Bacillales</taxon>
        <taxon>Paenibacillaceae</taxon>
        <taxon>Brevibacillus</taxon>
    </lineage>
</organism>
<gene>
    <name evidence="3" type="ORF">JOD01_001504</name>
</gene>
<keyword evidence="4" id="KW-1185">Reference proteome</keyword>
<dbReference type="PANTHER" id="PTHR21180">
    <property type="entry name" value="ENDONUCLEASE/EXONUCLEASE/PHOSPHATASE FAMILY DOMAIN-CONTAINING PROTEIN 1"/>
    <property type="match status" value="1"/>
</dbReference>
<dbReference type="GO" id="GO:0003677">
    <property type="term" value="F:DNA binding"/>
    <property type="evidence" value="ECO:0007669"/>
    <property type="project" value="InterPro"/>
</dbReference>
<keyword evidence="1" id="KW-0472">Membrane</keyword>
<reference evidence="3" key="1">
    <citation type="submission" date="2021-01" db="EMBL/GenBank/DDBJ databases">
        <title>Genomic Encyclopedia of Type Strains, Phase IV (KMG-IV): sequencing the most valuable type-strain genomes for metagenomic binning, comparative biology and taxonomic classification.</title>
        <authorList>
            <person name="Goeker M."/>
        </authorList>
    </citation>
    <scope>NUCLEOTIDE SEQUENCE</scope>
    <source>
        <strain evidence="3">DSM 25523</strain>
    </source>
</reference>
<name>A0A938XYD1_9BACL</name>
<dbReference type="RefSeq" id="WP_204517628.1">
    <property type="nucleotide sequence ID" value="NZ_BAABIN010000007.1"/>
</dbReference>
<evidence type="ECO:0000313" key="4">
    <source>
        <dbReference type="Proteomes" id="UP000717624"/>
    </source>
</evidence>
<protein>
    <submittedName>
        <fullName evidence="3">Competence protein ComEA</fullName>
    </submittedName>
</protein>
<dbReference type="Pfam" id="PF10531">
    <property type="entry name" value="SLBB"/>
    <property type="match status" value="1"/>
</dbReference>
<evidence type="ECO:0000259" key="2">
    <source>
        <dbReference type="SMART" id="SM00278"/>
    </source>
</evidence>
<dbReference type="NCBIfam" id="TIGR00426">
    <property type="entry name" value="competence protein ComEA helix-hairpin-helix repeat region"/>
    <property type="match status" value="1"/>
</dbReference>
<dbReference type="AlphaFoldDB" id="A0A938XYD1"/>
<dbReference type="Pfam" id="PF12836">
    <property type="entry name" value="HHH_3"/>
    <property type="match status" value="1"/>
</dbReference>